<feature type="compositionally biased region" description="Basic and acidic residues" evidence="1">
    <location>
        <begin position="49"/>
        <end position="61"/>
    </location>
</feature>
<name>A0A9P7W0H2_9AGAR</name>
<comment type="caution">
    <text evidence="2">The sequence shown here is derived from an EMBL/GenBank/DDBJ whole genome shotgun (WGS) entry which is preliminary data.</text>
</comment>
<sequence length="68" mass="7805">MDSILSGPIKDGDKSYDVDHKGKGCEDDGRKYCSYCSQNSKDKDDDDHKDDKDDKKDDKNGILRPWQH</sequence>
<proteinExistence type="predicted"/>
<protein>
    <submittedName>
        <fullName evidence="2">Uncharacterized protein</fullName>
    </submittedName>
</protein>
<dbReference type="EMBL" id="MU250527">
    <property type="protein sequence ID" value="KAG7449963.1"/>
    <property type="molecule type" value="Genomic_DNA"/>
</dbReference>
<evidence type="ECO:0000313" key="3">
    <source>
        <dbReference type="Proteomes" id="UP000812287"/>
    </source>
</evidence>
<accession>A0A9P7W0H2</accession>
<reference evidence="2" key="1">
    <citation type="submission" date="2020-11" db="EMBL/GenBank/DDBJ databases">
        <title>Adaptations for nitrogen fixation in a non-lichenized fungal sporocarp promotes dispersal by wood-feeding termites.</title>
        <authorList>
            <consortium name="DOE Joint Genome Institute"/>
            <person name="Koch R.A."/>
            <person name="Yoon G."/>
            <person name="Arayal U."/>
            <person name="Lail K."/>
            <person name="Amirebrahimi M."/>
            <person name="Labutti K."/>
            <person name="Lipzen A."/>
            <person name="Riley R."/>
            <person name="Barry K."/>
            <person name="Henrissat B."/>
            <person name="Grigoriev I.V."/>
            <person name="Herr J.R."/>
            <person name="Aime M.C."/>
        </authorList>
    </citation>
    <scope>NUCLEOTIDE SEQUENCE</scope>
    <source>
        <strain evidence="2">MCA 3950</strain>
    </source>
</reference>
<dbReference type="RefSeq" id="XP_043043463.1">
    <property type="nucleotide sequence ID" value="XM_043185571.1"/>
</dbReference>
<feature type="compositionally biased region" description="Basic and acidic residues" evidence="1">
    <location>
        <begin position="10"/>
        <end position="31"/>
    </location>
</feature>
<evidence type="ECO:0000256" key="1">
    <source>
        <dbReference type="SAM" id="MobiDB-lite"/>
    </source>
</evidence>
<organism evidence="2 3">
    <name type="scientific">Guyanagaster necrorhizus</name>
    <dbReference type="NCBI Taxonomy" id="856835"/>
    <lineage>
        <taxon>Eukaryota</taxon>
        <taxon>Fungi</taxon>
        <taxon>Dikarya</taxon>
        <taxon>Basidiomycota</taxon>
        <taxon>Agaricomycotina</taxon>
        <taxon>Agaricomycetes</taxon>
        <taxon>Agaricomycetidae</taxon>
        <taxon>Agaricales</taxon>
        <taxon>Marasmiineae</taxon>
        <taxon>Physalacriaceae</taxon>
        <taxon>Guyanagaster</taxon>
    </lineage>
</organism>
<dbReference type="Proteomes" id="UP000812287">
    <property type="component" value="Unassembled WGS sequence"/>
</dbReference>
<dbReference type="AlphaFoldDB" id="A0A9P7W0H2"/>
<evidence type="ECO:0000313" key="2">
    <source>
        <dbReference type="EMBL" id="KAG7449963.1"/>
    </source>
</evidence>
<feature type="region of interest" description="Disordered" evidence="1">
    <location>
        <begin position="1"/>
        <end position="68"/>
    </location>
</feature>
<dbReference type="GeneID" id="66107868"/>
<keyword evidence="3" id="KW-1185">Reference proteome</keyword>
<gene>
    <name evidence="2" type="ORF">BT62DRAFT_928740</name>
</gene>